<keyword evidence="6" id="KW-1185">Reference proteome</keyword>
<reference evidence="5 6" key="1">
    <citation type="submission" date="2019-10" db="EMBL/GenBank/DDBJ databases">
        <title>Draft Genome Assembly of Rhodococcus zopfii DSM44189.</title>
        <authorList>
            <person name="Sutton J.M."/>
            <person name="Akob D.M."/>
            <person name="Bushman T.J."/>
        </authorList>
    </citation>
    <scope>NUCLEOTIDE SEQUENCE [LARGE SCALE GENOMIC DNA]</scope>
    <source>
        <strain evidence="5 6">DSM 44189</strain>
    </source>
</reference>
<gene>
    <name evidence="5" type="ORF">F8M49_15365</name>
</gene>
<dbReference type="InterPro" id="IPR028082">
    <property type="entry name" value="Peripla_BP_I"/>
</dbReference>
<keyword evidence="1" id="KW-0805">Transcription regulation</keyword>
<evidence type="ECO:0000256" key="2">
    <source>
        <dbReference type="ARBA" id="ARBA00023125"/>
    </source>
</evidence>
<evidence type="ECO:0000256" key="1">
    <source>
        <dbReference type="ARBA" id="ARBA00023015"/>
    </source>
</evidence>
<comment type="caution">
    <text evidence="5">The sequence shown here is derived from an EMBL/GenBank/DDBJ whole genome shotgun (WGS) entry which is preliminary data.</text>
</comment>
<evidence type="ECO:0000313" key="5">
    <source>
        <dbReference type="EMBL" id="MDV2476362.1"/>
    </source>
</evidence>
<evidence type="ECO:0000259" key="4">
    <source>
        <dbReference type="Pfam" id="PF13377"/>
    </source>
</evidence>
<dbReference type="PANTHER" id="PTHR30146">
    <property type="entry name" value="LACI-RELATED TRANSCRIPTIONAL REPRESSOR"/>
    <property type="match status" value="1"/>
</dbReference>
<proteinExistence type="predicted"/>
<evidence type="ECO:0000313" key="6">
    <source>
        <dbReference type="Proteomes" id="UP001275440"/>
    </source>
</evidence>
<dbReference type="Proteomes" id="UP001275440">
    <property type="component" value="Unassembled WGS sequence"/>
</dbReference>
<protein>
    <submittedName>
        <fullName evidence="5">LacI family transcriptional regulator</fullName>
    </submittedName>
</protein>
<keyword evidence="2" id="KW-0238">DNA-binding</keyword>
<organism evidence="5 6">
    <name type="scientific">Rhodococcus zopfii</name>
    <dbReference type="NCBI Taxonomy" id="43772"/>
    <lineage>
        <taxon>Bacteria</taxon>
        <taxon>Bacillati</taxon>
        <taxon>Actinomycetota</taxon>
        <taxon>Actinomycetes</taxon>
        <taxon>Mycobacteriales</taxon>
        <taxon>Nocardiaceae</taxon>
        <taxon>Rhodococcus</taxon>
    </lineage>
</organism>
<evidence type="ECO:0000256" key="3">
    <source>
        <dbReference type="ARBA" id="ARBA00023163"/>
    </source>
</evidence>
<keyword evidence="3" id="KW-0804">Transcription</keyword>
<dbReference type="EMBL" id="WBMO01000001">
    <property type="protein sequence ID" value="MDV2476362.1"/>
    <property type="molecule type" value="Genomic_DNA"/>
</dbReference>
<dbReference type="SUPFAM" id="SSF53822">
    <property type="entry name" value="Periplasmic binding protein-like I"/>
    <property type="match status" value="1"/>
</dbReference>
<dbReference type="PANTHER" id="PTHR30146:SF109">
    <property type="entry name" value="HTH-TYPE TRANSCRIPTIONAL REGULATOR GALS"/>
    <property type="match status" value="1"/>
</dbReference>
<feature type="domain" description="Transcriptional regulator LacI/GalR-like sensor" evidence="4">
    <location>
        <begin position="27"/>
        <end position="108"/>
    </location>
</feature>
<dbReference type="InterPro" id="IPR046335">
    <property type="entry name" value="LacI/GalR-like_sensor"/>
</dbReference>
<sequence length="112" mass="11850">MFPGHPGAVGRGDPEIVRHLVEGTDVTAVAAFDDNVALTVLAATRRTGHRVPSDLAVIGFAEGQHAALWEPALTTVRINATAYGRRAARISLGLDAGNWTQPPSEVIVRETT</sequence>
<name>A0ABU3WRI8_9NOCA</name>
<dbReference type="Pfam" id="PF13377">
    <property type="entry name" value="Peripla_BP_3"/>
    <property type="match status" value="1"/>
</dbReference>
<dbReference type="Gene3D" id="3.40.50.2300">
    <property type="match status" value="2"/>
</dbReference>
<accession>A0ABU3WRI8</accession>